<evidence type="ECO:0000256" key="5">
    <source>
        <dbReference type="ARBA" id="ARBA00023034"/>
    </source>
</evidence>
<comment type="subcellular location">
    <subcellularLocation>
        <location evidence="1">Golgi apparatus membrane</location>
        <topology evidence="1">Single-pass type II membrane protein</topology>
    </subcellularLocation>
</comment>
<protein>
    <recommendedName>
        <fullName evidence="10">Sulfotransferase family protein</fullName>
    </recommendedName>
</protein>
<evidence type="ECO:0000256" key="2">
    <source>
        <dbReference type="ARBA" id="ARBA00022679"/>
    </source>
</evidence>
<name>C8RZQ5_9RHOB</name>
<evidence type="ECO:0000256" key="1">
    <source>
        <dbReference type="ARBA" id="ARBA00004323"/>
    </source>
</evidence>
<evidence type="ECO:0000313" key="9">
    <source>
        <dbReference type="Proteomes" id="UP000010121"/>
    </source>
</evidence>
<evidence type="ECO:0000256" key="6">
    <source>
        <dbReference type="ARBA" id="ARBA00023136"/>
    </source>
</evidence>
<keyword evidence="2" id="KW-0808">Transferase</keyword>
<dbReference type="STRING" id="371731.Rsw2DRAFT_1283"/>
<dbReference type="RefSeq" id="WP_008029207.1">
    <property type="nucleotide sequence ID" value="NZ_ACYY01000006.1"/>
</dbReference>
<dbReference type="SUPFAM" id="SSF52540">
    <property type="entry name" value="P-loop containing nucleoside triphosphate hydrolases"/>
    <property type="match status" value="1"/>
</dbReference>
<dbReference type="PANTHER" id="PTHR12137">
    <property type="entry name" value="CARBOHYDRATE SULFOTRANSFERASE"/>
    <property type="match status" value="1"/>
</dbReference>
<keyword evidence="9" id="KW-1185">Reference proteome</keyword>
<dbReference type="EMBL" id="ACYY01000006">
    <property type="protein sequence ID" value="EEW25852.1"/>
    <property type="molecule type" value="Genomic_DNA"/>
</dbReference>
<gene>
    <name evidence="8" type="ORF">Rsw2DRAFT_1283</name>
</gene>
<dbReference type="GO" id="GO:0008146">
    <property type="term" value="F:sulfotransferase activity"/>
    <property type="evidence" value="ECO:0007669"/>
    <property type="project" value="InterPro"/>
</dbReference>
<dbReference type="InterPro" id="IPR005331">
    <property type="entry name" value="Sulfotransferase"/>
</dbReference>
<evidence type="ECO:0008006" key="10">
    <source>
        <dbReference type="Google" id="ProtNLM"/>
    </source>
</evidence>
<keyword evidence="4" id="KW-1133">Transmembrane helix</keyword>
<dbReference type="Gene3D" id="3.40.50.300">
    <property type="entry name" value="P-loop containing nucleotide triphosphate hydrolases"/>
    <property type="match status" value="1"/>
</dbReference>
<dbReference type="Proteomes" id="UP000010121">
    <property type="component" value="Unassembled WGS sequence"/>
</dbReference>
<keyword evidence="7" id="KW-0325">Glycoprotein</keyword>
<comment type="caution">
    <text evidence="8">The sequence shown here is derived from an EMBL/GenBank/DDBJ whole genome shotgun (WGS) entry which is preliminary data.</text>
</comment>
<dbReference type="InterPro" id="IPR018011">
    <property type="entry name" value="Carb_sulfotrans_8-10"/>
</dbReference>
<dbReference type="GO" id="GO:0016020">
    <property type="term" value="C:membrane"/>
    <property type="evidence" value="ECO:0007669"/>
    <property type="project" value="InterPro"/>
</dbReference>
<keyword evidence="6" id="KW-0472">Membrane</keyword>
<dbReference type="AlphaFoldDB" id="C8RZQ5"/>
<keyword evidence="3" id="KW-0812">Transmembrane</keyword>
<dbReference type="GO" id="GO:0016051">
    <property type="term" value="P:carbohydrate biosynthetic process"/>
    <property type="evidence" value="ECO:0007669"/>
    <property type="project" value="InterPro"/>
</dbReference>
<sequence>MDKPVFLLPTSQNTVLNRLLAPFFPRYKVLLELEKQPPHLRGTLRNLIMTQDHRLLFLRNQKCACTQTTQILYAYANHGEPHKGNVHRADRGILPARYRWMEIKPYFEAHVPYFFTFVRHPEARVRSAFRNFFVDQTNIARHKHMGPMRAHGFDPAQGEARNFDVFLDYIAHSFELDRLNTDTHWRLQTDNIAFRDITYDHIGRVENYEADLRHVFAQAGAADFPLDALLARRFNSTASARADITPEQRRKIETLYAPDYEALGY</sequence>
<evidence type="ECO:0000256" key="4">
    <source>
        <dbReference type="ARBA" id="ARBA00022989"/>
    </source>
</evidence>
<dbReference type="InterPro" id="IPR027417">
    <property type="entry name" value="P-loop_NTPase"/>
</dbReference>
<accession>C8RZQ5</accession>
<proteinExistence type="predicted"/>
<organism evidence="8 9">
    <name type="scientific">Rhodobacter ferrooxidans</name>
    <dbReference type="NCBI Taxonomy" id="371731"/>
    <lineage>
        <taxon>Bacteria</taxon>
        <taxon>Pseudomonadati</taxon>
        <taxon>Pseudomonadota</taxon>
        <taxon>Alphaproteobacteria</taxon>
        <taxon>Rhodobacterales</taxon>
        <taxon>Rhodobacter group</taxon>
        <taxon>Rhodobacter</taxon>
    </lineage>
</organism>
<keyword evidence="5" id="KW-0333">Golgi apparatus</keyword>
<dbReference type="Pfam" id="PF03567">
    <property type="entry name" value="Sulfotransfer_2"/>
    <property type="match status" value="1"/>
</dbReference>
<dbReference type="PANTHER" id="PTHR12137:SF54">
    <property type="entry name" value="CARBOHYDRATE SULFOTRANSFERASE"/>
    <property type="match status" value="1"/>
</dbReference>
<evidence type="ECO:0000313" key="8">
    <source>
        <dbReference type="EMBL" id="EEW25852.1"/>
    </source>
</evidence>
<evidence type="ECO:0000256" key="3">
    <source>
        <dbReference type="ARBA" id="ARBA00022692"/>
    </source>
</evidence>
<dbReference type="eggNOG" id="ENOG5032E8X">
    <property type="taxonomic scope" value="Bacteria"/>
</dbReference>
<evidence type="ECO:0000256" key="7">
    <source>
        <dbReference type="ARBA" id="ARBA00023180"/>
    </source>
</evidence>
<reference evidence="8 9" key="1">
    <citation type="submission" date="2009-08" db="EMBL/GenBank/DDBJ databases">
        <title>The draft genome of Rhodobacter sp. SW2.</title>
        <authorList>
            <consortium name="US DOE Joint Genome Institute (JGI-PGF)"/>
            <person name="Lucas S."/>
            <person name="Copeland A."/>
            <person name="Lapidus A."/>
            <person name="Glavina del Rio T."/>
            <person name="Tice H."/>
            <person name="Bruce D."/>
            <person name="Goodwin L."/>
            <person name="Pitluck S."/>
            <person name="Larimer F."/>
            <person name="Land M.L."/>
            <person name="Hauser L."/>
            <person name="Emerson D."/>
        </authorList>
    </citation>
    <scope>NUCLEOTIDE SEQUENCE [LARGE SCALE GENOMIC DNA]</scope>
    <source>
        <strain evidence="8 9">SW2</strain>
    </source>
</reference>